<evidence type="ECO:0000313" key="2">
    <source>
        <dbReference type="Proteomes" id="UP000236178"/>
    </source>
</evidence>
<dbReference type="Proteomes" id="UP000236178">
    <property type="component" value="Unassembled WGS sequence"/>
</dbReference>
<keyword evidence="2" id="KW-1185">Reference proteome</keyword>
<reference evidence="1 2" key="1">
    <citation type="submission" date="2017-12" db="EMBL/GenBank/DDBJ databases">
        <title>Streptomyces populusis sp. nov., a novel endophytic actinobacterium isolated from stems of Populus adenopoda Maxim.</title>
        <authorList>
            <person name="Wang Z."/>
        </authorList>
    </citation>
    <scope>NUCLEOTIDE SEQUENCE [LARGE SCALE GENOMIC DNA]</scope>
    <source>
        <strain evidence="1 2">A249</strain>
    </source>
</reference>
<protein>
    <submittedName>
        <fullName evidence="1">Uncharacterized protein</fullName>
    </submittedName>
</protein>
<dbReference type="RefSeq" id="WP_103554725.1">
    <property type="nucleotide sequence ID" value="NZ_JBHJSK010000033.1"/>
</dbReference>
<dbReference type="AlphaFoldDB" id="A0A2I0SBH5"/>
<sequence length="94" mass="9478">MANPTPHTRPADLVPRAWREALSMAGAGPDPGRGQDGDLTAAALRAHRALSAGFGHSVGFTALGPGGDSVRGLAAFLAVYAAEQRAAQELGMAA</sequence>
<comment type="caution">
    <text evidence="1">The sequence shown here is derived from an EMBL/GenBank/DDBJ whole genome shotgun (WGS) entry which is preliminary data.</text>
</comment>
<evidence type="ECO:0000313" key="1">
    <source>
        <dbReference type="EMBL" id="PKT67297.1"/>
    </source>
</evidence>
<gene>
    <name evidence="1" type="ORF">CW362_41245</name>
</gene>
<dbReference type="OrthoDB" id="4223748at2"/>
<proteinExistence type="predicted"/>
<accession>A0A2I0SBH5</accession>
<name>A0A2I0SBH5_9ACTN</name>
<organism evidence="1 2">
    <name type="scientific">Streptomyces populi</name>
    <dbReference type="NCBI Taxonomy" id="2058924"/>
    <lineage>
        <taxon>Bacteria</taxon>
        <taxon>Bacillati</taxon>
        <taxon>Actinomycetota</taxon>
        <taxon>Actinomycetes</taxon>
        <taxon>Kitasatosporales</taxon>
        <taxon>Streptomycetaceae</taxon>
        <taxon>Streptomyces</taxon>
    </lineage>
</organism>
<dbReference type="EMBL" id="PJOS01000190">
    <property type="protein sequence ID" value="PKT67297.1"/>
    <property type="molecule type" value="Genomic_DNA"/>
</dbReference>